<dbReference type="GO" id="GO:0005777">
    <property type="term" value="C:peroxisome"/>
    <property type="evidence" value="ECO:0007669"/>
    <property type="project" value="TreeGrafter"/>
</dbReference>
<keyword evidence="1" id="KW-0521">NADP</keyword>
<dbReference type="InterPro" id="IPR045017">
    <property type="entry name" value="DECR2-like"/>
</dbReference>
<dbReference type="PANTHER" id="PTHR43296:SF2">
    <property type="entry name" value="PEROXISOMAL 2,4-DIENOYL-COA REDUCTASE [(3E)-ENOYL-COA-PRODUCING]"/>
    <property type="match status" value="1"/>
</dbReference>
<dbReference type="GO" id="GO:0008670">
    <property type="term" value="F:2,4-dienoyl-CoA reductase (NADPH) activity"/>
    <property type="evidence" value="ECO:0007669"/>
    <property type="project" value="InterPro"/>
</dbReference>
<name>A0AAN9NPH5_PHACN</name>
<dbReference type="AlphaFoldDB" id="A0AAN9NPH5"/>
<dbReference type="SUPFAM" id="SSF51735">
    <property type="entry name" value="NAD(P)-binding Rossmann-fold domains"/>
    <property type="match status" value="1"/>
</dbReference>
<protein>
    <submittedName>
        <fullName evidence="3">Uncharacterized protein</fullName>
    </submittedName>
</protein>
<dbReference type="Proteomes" id="UP001374584">
    <property type="component" value="Unassembled WGS sequence"/>
</dbReference>
<dbReference type="EMBL" id="JAYMYR010000003">
    <property type="protein sequence ID" value="KAK7373433.1"/>
    <property type="molecule type" value="Genomic_DNA"/>
</dbReference>
<dbReference type="GO" id="GO:0009062">
    <property type="term" value="P:fatty acid catabolic process"/>
    <property type="evidence" value="ECO:0007669"/>
    <property type="project" value="InterPro"/>
</dbReference>
<accession>A0AAN9NPH5</accession>
<gene>
    <name evidence="3" type="ORF">VNO80_06840</name>
</gene>
<organism evidence="3 4">
    <name type="scientific">Phaseolus coccineus</name>
    <name type="common">Scarlet runner bean</name>
    <name type="synonym">Phaseolus multiflorus</name>
    <dbReference type="NCBI Taxonomy" id="3886"/>
    <lineage>
        <taxon>Eukaryota</taxon>
        <taxon>Viridiplantae</taxon>
        <taxon>Streptophyta</taxon>
        <taxon>Embryophyta</taxon>
        <taxon>Tracheophyta</taxon>
        <taxon>Spermatophyta</taxon>
        <taxon>Magnoliopsida</taxon>
        <taxon>eudicotyledons</taxon>
        <taxon>Gunneridae</taxon>
        <taxon>Pentapetalae</taxon>
        <taxon>rosids</taxon>
        <taxon>fabids</taxon>
        <taxon>Fabales</taxon>
        <taxon>Fabaceae</taxon>
        <taxon>Papilionoideae</taxon>
        <taxon>50 kb inversion clade</taxon>
        <taxon>NPAAA clade</taxon>
        <taxon>indigoferoid/millettioid clade</taxon>
        <taxon>Phaseoleae</taxon>
        <taxon>Phaseolus</taxon>
    </lineage>
</organism>
<evidence type="ECO:0000256" key="2">
    <source>
        <dbReference type="ARBA" id="ARBA00023002"/>
    </source>
</evidence>
<keyword evidence="4" id="KW-1185">Reference proteome</keyword>
<evidence type="ECO:0000256" key="1">
    <source>
        <dbReference type="ARBA" id="ARBA00022857"/>
    </source>
</evidence>
<evidence type="ECO:0000313" key="3">
    <source>
        <dbReference type="EMBL" id="KAK7373433.1"/>
    </source>
</evidence>
<dbReference type="PANTHER" id="PTHR43296">
    <property type="entry name" value="PEROXISOMAL 2,4-DIENOYL-COA REDUCTASE"/>
    <property type="match status" value="1"/>
</dbReference>
<keyword evidence="2" id="KW-0560">Oxidoreductase</keyword>
<proteinExistence type="predicted"/>
<sequence length="148" mass="16270">MPRAMAMSACLSRPGDARMSLAPWRCPHASRPGDARMSLAPWRCPHASRPGDAVGFEGDVQKQEDAERVVESTFKHFGRIAILVNVGARNFLLSVEDLSLNGFRTGILDFSDTLQSKLKFHSITNVDFGYETSSMGIAKVPILNGELY</sequence>
<comment type="caution">
    <text evidence="3">The sequence shown here is derived from an EMBL/GenBank/DDBJ whole genome shotgun (WGS) entry which is preliminary data.</text>
</comment>
<evidence type="ECO:0000313" key="4">
    <source>
        <dbReference type="Proteomes" id="UP001374584"/>
    </source>
</evidence>
<dbReference type="InterPro" id="IPR036291">
    <property type="entry name" value="NAD(P)-bd_dom_sf"/>
</dbReference>
<reference evidence="3 4" key="1">
    <citation type="submission" date="2024-01" db="EMBL/GenBank/DDBJ databases">
        <title>The genomes of 5 underutilized Papilionoideae crops provide insights into root nodulation and disease resistanc.</title>
        <authorList>
            <person name="Jiang F."/>
        </authorList>
    </citation>
    <scope>NUCLEOTIDE SEQUENCE [LARGE SCALE GENOMIC DNA]</scope>
    <source>
        <strain evidence="3">JINMINGXINNONG_FW02</strain>
        <tissue evidence="3">Leaves</tissue>
    </source>
</reference>
<dbReference type="Gene3D" id="3.40.50.720">
    <property type="entry name" value="NAD(P)-binding Rossmann-like Domain"/>
    <property type="match status" value="1"/>
</dbReference>